<accession>A0ABV1KD28</accession>
<sequence>MTARAEETDGSSPDQGRRLRDAKRTLRRRLLDARAARTPDDRAAATAALARHAVALASGCTGPVACYLPIGGEPGAAGSATTTLPDALRDAGHEVLAPVVPDEPGPLDWTRYTGPADLVAGPLGVREPGGPRLGPGTLSGAGLVLVPALAVDRRGRRLGRGGGFYDRTLGLVAPGAAVVVVLHDGELIDEVPAEAHDLPVPAVLLPTSGVVEVSVR</sequence>
<evidence type="ECO:0000313" key="7">
    <source>
        <dbReference type="Proteomes" id="UP001494902"/>
    </source>
</evidence>
<dbReference type="Pfam" id="PF01812">
    <property type="entry name" value="5-FTHF_cyc-lig"/>
    <property type="match status" value="1"/>
</dbReference>
<organism evidence="6 7">
    <name type="scientific">Pseudonocardia nematodicida</name>
    <dbReference type="NCBI Taxonomy" id="1206997"/>
    <lineage>
        <taxon>Bacteria</taxon>
        <taxon>Bacillati</taxon>
        <taxon>Actinomycetota</taxon>
        <taxon>Actinomycetes</taxon>
        <taxon>Pseudonocardiales</taxon>
        <taxon>Pseudonocardiaceae</taxon>
        <taxon>Pseudonocardia</taxon>
    </lineage>
</organism>
<comment type="caution">
    <text evidence="6">The sequence shown here is derived from an EMBL/GenBank/DDBJ whole genome shotgun (WGS) entry which is preliminary data.</text>
</comment>
<evidence type="ECO:0000256" key="5">
    <source>
        <dbReference type="SAM" id="MobiDB-lite"/>
    </source>
</evidence>
<comment type="cofactor">
    <cofactor evidence="4">
        <name>Mg(2+)</name>
        <dbReference type="ChEBI" id="CHEBI:18420"/>
    </cofactor>
</comment>
<keyword evidence="2 4" id="KW-0547">Nucleotide-binding</keyword>
<feature type="region of interest" description="Disordered" evidence="5">
    <location>
        <begin position="1"/>
        <end position="23"/>
    </location>
</feature>
<dbReference type="InterPro" id="IPR002698">
    <property type="entry name" value="FTHF_cligase"/>
</dbReference>
<reference evidence="6 7" key="1">
    <citation type="submission" date="2024-03" db="EMBL/GenBank/DDBJ databases">
        <title>Draft genome sequence of Pseudonocardia nematodicida JCM 31783.</title>
        <authorList>
            <person name="Butdee W."/>
            <person name="Duangmal K."/>
        </authorList>
    </citation>
    <scope>NUCLEOTIDE SEQUENCE [LARGE SCALE GENOMIC DNA]</scope>
    <source>
        <strain evidence="6 7">JCM 31783</strain>
    </source>
</reference>
<dbReference type="EC" id="6.3.3.2" evidence="4"/>
<keyword evidence="4" id="KW-0460">Magnesium</keyword>
<protein>
    <recommendedName>
        <fullName evidence="4">5-formyltetrahydrofolate cyclo-ligase</fullName>
        <ecNumber evidence="4">6.3.3.2</ecNumber>
    </recommendedName>
</protein>
<evidence type="ECO:0000256" key="2">
    <source>
        <dbReference type="ARBA" id="ARBA00022741"/>
    </source>
</evidence>
<dbReference type="RefSeq" id="WP_349298858.1">
    <property type="nucleotide sequence ID" value="NZ_JBEDNQ010000005.1"/>
</dbReference>
<dbReference type="InterPro" id="IPR037171">
    <property type="entry name" value="NagB/RpiA_transferase-like"/>
</dbReference>
<evidence type="ECO:0000256" key="1">
    <source>
        <dbReference type="ARBA" id="ARBA00010638"/>
    </source>
</evidence>
<dbReference type="Gene3D" id="3.40.50.10420">
    <property type="entry name" value="NagB/RpiA/CoA transferase-like"/>
    <property type="match status" value="1"/>
</dbReference>
<dbReference type="GO" id="GO:0030272">
    <property type="term" value="F:5-formyltetrahydrofolate cyclo-ligase activity"/>
    <property type="evidence" value="ECO:0007669"/>
    <property type="project" value="UniProtKB-EC"/>
</dbReference>
<dbReference type="PIRSF" id="PIRSF006806">
    <property type="entry name" value="FTHF_cligase"/>
    <property type="match status" value="1"/>
</dbReference>
<comment type="catalytic activity">
    <reaction evidence="4">
        <text>(6S)-5-formyl-5,6,7,8-tetrahydrofolate + ATP = (6R)-5,10-methenyltetrahydrofolate + ADP + phosphate</text>
        <dbReference type="Rhea" id="RHEA:10488"/>
        <dbReference type="ChEBI" id="CHEBI:30616"/>
        <dbReference type="ChEBI" id="CHEBI:43474"/>
        <dbReference type="ChEBI" id="CHEBI:57455"/>
        <dbReference type="ChEBI" id="CHEBI:57457"/>
        <dbReference type="ChEBI" id="CHEBI:456216"/>
        <dbReference type="EC" id="6.3.3.2"/>
    </reaction>
</comment>
<dbReference type="InterPro" id="IPR024185">
    <property type="entry name" value="FTHF_cligase-like_sf"/>
</dbReference>
<evidence type="ECO:0000313" key="6">
    <source>
        <dbReference type="EMBL" id="MEQ3551788.1"/>
    </source>
</evidence>
<proteinExistence type="inferred from homology"/>
<keyword evidence="3 4" id="KW-0067">ATP-binding</keyword>
<keyword evidence="4" id="KW-0479">Metal-binding</keyword>
<name>A0ABV1KD28_9PSEU</name>
<keyword evidence="7" id="KW-1185">Reference proteome</keyword>
<gene>
    <name evidence="6" type="ORF">WIS52_15045</name>
</gene>
<evidence type="ECO:0000256" key="3">
    <source>
        <dbReference type="ARBA" id="ARBA00022840"/>
    </source>
</evidence>
<evidence type="ECO:0000256" key="4">
    <source>
        <dbReference type="RuleBase" id="RU361279"/>
    </source>
</evidence>
<dbReference type="EMBL" id="JBEDNQ010000005">
    <property type="protein sequence ID" value="MEQ3551788.1"/>
    <property type="molecule type" value="Genomic_DNA"/>
</dbReference>
<dbReference type="PANTHER" id="PTHR23407:SF1">
    <property type="entry name" value="5-FORMYLTETRAHYDROFOLATE CYCLO-LIGASE"/>
    <property type="match status" value="1"/>
</dbReference>
<dbReference type="Proteomes" id="UP001494902">
    <property type="component" value="Unassembled WGS sequence"/>
</dbReference>
<dbReference type="SUPFAM" id="SSF100950">
    <property type="entry name" value="NagB/RpiA/CoA transferase-like"/>
    <property type="match status" value="1"/>
</dbReference>
<comment type="similarity">
    <text evidence="1 4">Belongs to the 5-formyltetrahydrofolate cyclo-ligase family.</text>
</comment>
<dbReference type="PANTHER" id="PTHR23407">
    <property type="entry name" value="ATPASE INHIBITOR/5-FORMYLTETRAHYDROFOLATE CYCLO-LIGASE"/>
    <property type="match status" value="1"/>
</dbReference>
<dbReference type="NCBIfam" id="TIGR02727">
    <property type="entry name" value="MTHFS_bact"/>
    <property type="match status" value="1"/>
</dbReference>
<keyword evidence="6" id="KW-0436">Ligase</keyword>